<comment type="similarity">
    <text evidence="5">Belongs to the 4-toluene sulfonate uptake permease (TSUP) (TC 2.A.102) family.</text>
</comment>
<dbReference type="AlphaFoldDB" id="A0A0P7BCM7"/>
<gene>
    <name evidence="6" type="ORF">AFM12_06785</name>
</gene>
<comment type="subcellular location">
    <subcellularLocation>
        <location evidence="5">Cell membrane</location>
        <topology evidence="5">Multi-pass membrane protein</topology>
    </subcellularLocation>
    <subcellularLocation>
        <location evidence="1">Membrane</location>
        <topology evidence="1">Multi-pass membrane protein</topology>
    </subcellularLocation>
</comment>
<evidence type="ECO:0000256" key="5">
    <source>
        <dbReference type="RuleBase" id="RU363041"/>
    </source>
</evidence>
<evidence type="ECO:0000256" key="1">
    <source>
        <dbReference type="ARBA" id="ARBA00004141"/>
    </source>
</evidence>
<dbReference type="PANTHER" id="PTHR43701:SF12">
    <property type="entry name" value="MEMBRANE TRANSPORTER PROTEIN YTNM-RELATED"/>
    <property type="match status" value="1"/>
</dbReference>
<organism evidence="6 7">
    <name type="scientific">Jiulongibacter sediminis</name>
    <dbReference type="NCBI Taxonomy" id="1605367"/>
    <lineage>
        <taxon>Bacteria</taxon>
        <taxon>Pseudomonadati</taxon>
        <taxon>Bacteroidota</taxon>
        <taxon>Cytophagia</taxon>
        <taxon>Cytophagales</taxon>
        <taxon>Leadbetterellaceae</taxon>
        <taxon>Jiulongibacter</taxon>
    </lineage>
</organism>
<feature type="transmembrane region" description="Helical" evidence="5">
    <location>
        <begin position="149"/>
        <end position="167"/>
    </location>
</feature>
<protein>
    <recommendedName>
        <fullName evidence="5">Probable membrane transporter protein</fullName>
    </recommendedName>
</protein>
<feature type="transmembrane region" description="Helical" evidence="5">
    <location>
        <begin position="119"/>
        <end position="137"/>
    </location>
</feature>
<dbReference type="RefSeq" id="WP_055145719.1">
    <property type="nucleotide sequence ID" value="NZ_JXSZ01000006.1"/>
</dbReference>
<feature type="transmembrane region" description="Helical" evidence="5">
    <location>
        <begin position="47"/>
        <end position="64"/>
    </location>
</feature>
<dbReference type="Proteomes" id="UP000050454">
    <property type="component" value="Unassembled WGS sequence"/>
</dbReference>
<sequence>MNKRKQPKGSTEKLWYVIPALILTGLITFLLISNLEQLTWTNFRKGLNSDLLIFLAIGIFAQLVDGTMGMGYGATSTSFLLAFGVPPVASSMAVHVAEMFSTGASALSHFKYKNVNKKLVMNLLIPGVMGSVVGAYVLTDIIDGKAIKPFIACYMIILALLIIRKGLKSNIKKKKVKRLQPLALFGGFMDAVGGGGWGPIVTSSLMGKGRDPRYTIGSVNTTEFGVAFASGITFILFEGINHWQIIIGLVIGGIIAAPVAASVVHKIPRKPMTLVVGVLLILLSLRTIIFG</sequence>
<dbReference type="PATRIC" id="fig|1605367.3.peg.2728"/>
<dbReference type="GO" id="GO:0005886">
    <property type="term" value="C:plasma membrane"/>
    <property type="evidence" value="ECO:0007669"/>
    <property type="project" value="UniProtKB-SubCell"/>
</dbReference>
<evidence type="ECO:0000256" key="4">
    <source>
        <dbReference type="ARBA" id="ARBA00023136"/>
    </source>
</evidence>
<keyword evidence="7" id="KW-1185">Reference proteome</keyword>
<dbReference type="OrthoDB" id="45564at2"/>
<feature type="transmembrane region" description="Helical" evidence="5">
    <location>
        <begin position="243"/>
        <end position="264"/>
    </location>
</feature>
<dbReference type="EMBL" id="LGTQ01000006">
    <property type="protein sequence ID" value="KPM48347.1"/>
    <property type="molecule type" value="Genomic_DNA"/>
</dbReference>
<dbReference type="Pfam" id="PF01925">
    <property type="entry name" value="TauE"/>
    <property type="match status" value="1"/>
</dbReference>
<evidence type="ECO:0000313" key="6">
    <source>
        <dbReference type="EMBL" id="KPM48347.1"/>
    </source>
</evidence>
<reference evidence="6 7" key="1">
    <citation type="submission" date="2015-07" db="EMBL/GenBank/DDBJ databases">
        <title>The draft genome sequence of Leadbetterella sp. JN14-9.</title>
        <authorList>
            <person name="Liu Y."/>
            <person name="Du J."/>
            <person name="Shao Z."/>
        </authorList>
    </citation>
    <scope>NUCLEOTIDE SEQUENCE [LARGE SCALE GENOMIC DNA]</scope>
    <source>
        <strain evidence="6 7">JN14-9</strain>
    </source>
</reference>
<name>A0A0P7BCM7_9BACT</name>
<dbReference type="InterPro" id="IPR002781">
    <property type="entry name" value="TM_pro_TauE-like"/>
</dbReference>
<keyword evidence="5" id="KW-1003">Cell membrane</keyword>
<keyword evidence="4 5" id="KW-0472">Membrane</keyword>
<dbReference type="PANTHER" id="PTHR43701">
    <property type="entry name" value="MEMBRANE TRANSPORTER PROTEIN MJ0441-RELATED"/>
    <property type="match status" value="1"/>
</dbReference>
<feature type="transmembrane region" description="Helical" evidence="5">
    <location>
        <begin position="271"/>
        <end position="289"/>
    </location>
</feature>
<dbReference type="STRING" id="1605367.AFM12_06785"/>
<evidence type="ECO:0000313" key="7">
    <source>
        <dbReference type="Proteomes" id="UP000050454"/>
    </source>
</evidence>
<comment type="caution">
    <text evidence="6">The sequence shown here is derived from an EMBL/GenBank/DDBJ whole genome shotgun (WGS) entry which is preliminary data.</text>
</comment>
<evidence type="ECO:0000256" key="2">
    <source>
        <dbReference type="ARBA" id="ARBA00022692"/>
    </source>
</evidence>
<keyword evidence="2 5" id="KW-0812">Transmembrane</keyword>
<proteinExistence type="inferred from homology"/>
<feature type="transmembrane region" description="Helical" evidence="5">
    <location>
        <begin position="14"/>
        <end position="35"/>
    </location>
</feature>
<accession>A0A0P7BCM7</accession>
<keyword evidence="3 5" id="KW-1133">Transmembrane helix</keyword>
<dbReference type="InterPro" id="IPR051598">
    <property type="entry name" value="TSUP/Inactive_protease-like"/>
</dbReference>
<evidence type="ECO:0000256" key="3">
    <source>
        <dbReference type="ARBA" id="ARBA00022989"/>
    </source>
</evidence>